<protein>
    <submittedName>
        <fullName evidence="1">SFRICE_023087</fullName>
    </submittedName>
</protein>
<accession>A0A2H1WHN2</accession>
<sequence>MRYKCVAGLLGVRNLRVVGESGIGKIGKVGIGPPVISLIQTQRKRCFMSVFCEAVVSIRSSRPIRAEAWLSTLLYSRQFVDHTKSYSVRESKPLHVARQPVAQPPITPKANII</sequence>
<dbReference type="AlphaFoldDB" id="A0A2H1WHN2"/>
<organism evidence="1">
    <name type="scientific">Spodoptera frugiperda</name>
    <name type="common">Fall armyworm</name>
    <dbReference type="NCBI Taxonomy" id="7108"/>
    <lineage>
        <taxon>Eukaryota</taxon>
        <taxon>Metazoa</taxon>
        <taxon>Ecdysozoa</taxon>
        <taxon>Arthropoda</taxon>
        <taxon>Hexapoda</taxon>
        <taxon>Insecta</taxon>
        <taxon>Pterygota</taxon>
        <taxon>Neoptera</taxon>
        <taxon>Endopterygota</taxon>
        <taxon>Lepidoptera</taxon>
        <taxon>Glossata</taxon>
        <taxon>Ditrysia</taxon>
        <taxon>Noctuoidea</taxon>
        <taxon>Noctuidae</taxon>
        <taxon>Amphipyrinae</taxon>
        <taxon>Spodoptera</taxon>
    </lineage>
</organism>
<gene>
    <name evidence="1" type="ORF">SFRICE_023087</name>
</gene>
<name>A0A2H1WHN2_SPOFR</name>
<reference evidence="1" key="1">
    <citation type="submission" date="2016-07" db="EMBL/GenBank/DDBJ databases">
        <authorList>
            <person name="Bretaudeau A."/>
        </authorList>
    </citation>
    <scope>NUCLEOTIDE SEQUENCE</scope>
    <source>
        <strain evidence="1">Rice</strain>
        <tissue evidence="1">Whole body</tissue>
    </source>
</reference>
<proteinExistence type="predicted"/>
<evidence type="ECO:0000313" key="1">
    <source>
        <dbReference type="EMBL" id="SOQ51974.1"/>
    </source>
</evidence>
<dbReference type="EMBL" id="ODYU01008404">
    <property type="protein sequence ID" value="SOQ51974.1"/>
    <property type="molecule type" value="Genomic_DNA"/>
</dbReference>